<keyword evidence="2" id="KW-1185">Reference proteome</keyword>
<dbReference type="Proteomes" id="UP001163324">
    <property type="component" value="Chromosome 7"/>
</dbReference>
<accession>A0ACC0UW85</accession>
<evidence type="ECO:0000313" key="1">
    <source>
        <dbReference type="EMBL" id="KAI9897777.1"/>
    </source>
</evidence>
<organism evidence="1 2">
    <name type="scientific">Trichothecium roseum</name>
    <dbReference type="NCBI Taxonomy" id="47278"/>
    <lineage>
        <taxon>Eukaryota</taxon>
        <taxon>Fungi</taxon>
        <taxon>Dikarya</taxon>
        <taxon>Ascomycota</taxon>
        <taxon>Pezizomycotina</taxon>
        <taxon>Sordariomycetes</taxon>
        <taxon>Hypocreomycetidae</taxon>
        <taxon>Hypocreales</taxon>
        <taxon>Hypocreales incertae sedis</taxon>
        <taxon>Trichothecium</taxon>
    </lineage>
</organism>
<dbReference type="EMBL" id="CM047946">
    <property type="protein sequence ID" value="KAI9897777.1"/>
    <property type="molecule type" value="Genomic_DNA"/>
</dbReference>
<protein>
    <submittedName>
        <fullName evidence="1">Uncharacterized protein</fullName>
    </submittedName>
</protein>
<proteinExistence type="predicted"/>
<comment type="caution">
    <text evidence="1">The sequence shown here is derived from an EMBL/GenBank/DDBJ whole genome shotgun (WGS) entry which is preliminary data.</text>
</comment>
<evidence type="ECO:0000313" key="2">
    <source>
        <dbReference type="Proteomes" id="UP001163324"/>
    </source>
</evidence>
<reference evidence="1" key="1">
    <citation type="submission" date="2022-10" db="EMBL/GenBank/DDBJ databases">
        <title>Complete Genome of Trichothecium roseum strain YXFP-22015, a Plant Pathogen Isolated from Citrus.</title>
        <authorList>
            <person name="Wang Y."/>
            <person name="Zhu L."/>
        </authorList>
    </citation>
    <scope>NUCLEOTIDE SEQUENCE</scope>
    <source>
        <strain evidence="1">YXFP-22015</strain>
    </source>
</reference>
<gene>
    <name evidence="1" type="ORF">N3K66_007633</name>
</gene>
<sequence>MPAVKGLDILDIRGDMPEMDLKEQVASMLKQSPRMLPTMLVYNDKGLQLFEEITYLDEYYLTNHEINVLERSAAEMARKIPNGAVVVELGSGNLRKIQLLLQAFEDAEKSIDYYALDLDYSELQRTLAQLPAFDHVQCHGLWGTYDDGKKWLEEGDDSKPKCVMHMGSSIGNFTQSEASDFLAQFANVMRPQDMLLLGVDACEKPEKVYHAYNDSKGVTHQFILNGLAHANSIFKKDVFTLEDWRVIGEYVYDHPSGGRHQAFVSPTRDVVVLDQHIKANERIQIEQSQKYSPTGLANLLRGAGLAEVQAWQTYDLEYGIHLLQRTSMPFPSQPSLYASSHIPTPSDWHSLWQAWDVVTRRMLPEQELGDKPIRLRNACVFYLGHIPAFLDIQLSKVTGEPRTKPEYFASIFERGIDPDVDDPQKCHDHSEVPKEWPPVDEILRYQDAVRARLLSFYESDIPRTVARAVWLGFEHEVMHIETLLYMLIQSDKTLPPPHVEVPDFERLAREAKKMRAENKWFNIPAQTINIGLDDPENDLESKGHFGWDNEKPARQVQVHAFKAKGRPITNGEYAQYMHANHILSIPASWKFTKSSPSRPDSAVDVALQSPSTTTPGEDSQPLPPDSFLDGKSVRTVHGLVPLTQALDWPVSASYDELEACAAYMGGRIPTFEEARSIYAYAEDLKKNGLMVNKLANNIPAVNGHLINNGVQETPPSAPQLPASTNSGGVDLFVDLAGANVGFTHWHPSAVTPTGGSQLAGQSSLGGVWEWTSTALEPHAGFEPMALYPGYTADFFDGKHNIVLGGSWATHPRIAGRTSFVNWYQRNYPYAWAGARLVMDA</sequence>
<name>A0ACC0UW85_9HYPO</name>